<feature type="transmembrane region" description="Helical" evidence="1">
    <location>
        <begin position="207"/>
        <end position="226"/>
    </location>
</feature>
<feature type="domain" description="DUF6594" evidence="2">
    <location>
        <begin position="24"/>
        <end position="219"/>
    </location>
</feature>
<dbReference type="GeneID" id="92011512"/>
<reference evidence="3 4" key="1">
    <citation type="submission" date="2024-02" db="EMBL/GenBank/DDBJ databases">
        <title>De novo assembly and annotation of 12 fungi associated with fruit tree decline syndrome in Ontario, Canada.</title>
        <authorList>
            <person name="Sulman M."/>
            <person name="Ellouze W."/>
            <person name="Ilyukhin E."/>
        </authorList>
    </citation>
    <scope>NUCLEOTIDE SEQUENCE [LARGE SCALE GENOMIC DNA]</scope>
    <source>
        <strain evidence="3 4">FDS-637</strain>
    </source>
</reference>
<dbReference type="PANTHER" id="PTHR34502:SF3">
    <property type="entry name" value="DUF6594 DOMAIN-CONTAINING PROTEIN"/>
    <property type="match status" value="1"/>
</dbReference>
<dbReference type="Pfam" id="PF20237">
    <property type="entry name" value="DUF6594"/>
    <property type="match status" value="1"/>
</dbReference>
<feature type="transmembrane region" description="Helical" evidence="1">
    <location>
        <begin position="146"/>
        <end position="169"/>
    </location>
</feature>
<gene>
    <name evidence="3" type="ORF">SLS55_007427</name>
</gene>
<evidence type="ECO:0000313" key="4">
    <source>
        <dbReference type="Proteomes" id="UP001430584"/>
    </source>
</evidence>
<evidence type="ECO:0000313" key="3">
    <source>
        <dbReference type="EMBL" id="KAL0258254.1"/>
    </source>
</evidence>
<dbReference type="EMBL" id="JAJVCZ030000007">
    <property type="protein sequence ID" value="KAL0258254.1"/>
    <property type="molecule type" value="Genomic_DNA"/>
</dbReference>
<dbReference type="InterPro" id="IPR046529">
    <property type="entry name" value="DUF6594"/>
</dbReference>
<dbReference type="PANTHER" id="PTHR34502">
    <property type="entry name" value="DUF6594 DOMAIN-CONTAINING PROTEIN-RELATED"/>
    <property type="match status" value="1"/>
</dbReference>
<name>A0ABR3CCB0_9PEZI</name>
<keyword evidence="4" id="KW-1185">Reference proteome</keyword>
<accession>A0ABR3CCB0</accession>
<feature type="transmembrane region" description="Helical" evidence="1">
    <location>
        <begin position="181"/>
        <end position="200"/>
    </location>
</feature>
<comment type="caution">
    <text evidence="3">The sequence shown here is derived from an EMBL/GenBank/DDBJ whole genome shotgun (WGS) entry which is preliminary data.</text>
</comment>
<dbReference type="Proteomes" id="UP001430584">
    <property type="component" value="Unassembled WGS sequence"/>
</dbReference>
<evidence type="ECO:0000259" key="2">
    <source>
        <dbReference type="Pfam" id="PF20237"/>
    </source>
</evidence>
<keyword evidence="1" id="KW-0812">Transmembrane</keyword>
<dbReference type="RefSeq" id="XP_066631283.1">
    <property type="nucleotide sequence ID" value="XM_066778846.1"/>
</dbReference>
<keyword evidence="1" id="KW-0472">Membrane</keyword>
<protein>
    <recommendedName>
        <fullName evidence="2">DUF6594 domain-containing protein</fullName>
    </recommendedName>
</protein>
<evidence type="ECO:0000256" key="1">
    <source>
        <dbReference type="SAM" id="Phobius"/>
    </source>
</evidence>
<organism evidence="3 4">
    <name type="scientific">Diplodia seriata</name>
    <dbReference type="NCBI Taxonomy" id="420778"/>
    <lineage>
        <taxon>Eukaryota</taxon>
        <taxon>Fungi</taxon>
        <taxon>Dikarya</taxon>
        <taxon>Ascomycota</taxon>
        <taxon>Pezizomycotina</taxon>
        <taxon>Dothideomycetes</taxon>
        <taxon>Dothideomycetes incertae sedis</taxon>
        <taxon>Botryosphaeriales</taxon>
        <taxon>Botryosphaeriaceae</taxon>
        <taxon>Diplodia</taxon>
    </lineage>
</organism>
<proteinExistence type="predicted"/>
<keyword evidence="1" id="KW-1133">Transmembrane helix</keyword>
<sequence>MSVWQGEGEERGKISKKFKIHKSQWHGDSNSGQRLYQLLDDDELLVKSRETSSFQRPSDRDYNSVRTWFNNVKPLTDNDSRSVKCKEDVLTLRQGREWAGFDGLIESSLRKFDCKLVRAIFQPRDLAQKTNDESIYYYSAKRVETFVAMIITIIIFFLLVLPVVAMYKLTSVGDKASTFDAIGVLVVFTLLFSAAMSLLTKAKRHELFAASAAYCAVLVVFISNFSGSAGDI</sequence>